<protein>
    <submittedName>
        <fullName evidence="1">Maltose regulon periplasmic protein</fullName>
    </submittedName>
</protein>
<evidence type="ECO:0000313" key="1">
    <source>
        <dbReference type="EMBL" id="SHO58663.1"/>
    </source>
</evidence>
<organism evidence="1 2">
    <name type="scientific">Vibrio quintilis</name>
    <dbReference type="NCBI Taxonomy" id="1117707"/>
    <lineage>
        <taxon>Bacteria</taxon>
        <taxon>Pseudomonadati</taxon>
        <taxon>Pseudomonadota</taxon>
        <taxon>Gammaproteobacteria</taxon>
        <taxon>Vibrionales</taxon>
        <taxon>Vibrionaceae</taxon>
        <taxon>Vibrio</taxon>
    </lineage>
</organism>
<dbReference type="Proteomes" id="UP000184600">
    <property type="component" value="Unassembled WGS sequence"/>
</dbReference>
<dbReference type="OrthoDB" id="5812146at2"/>
<dbReference type="EMBL" id="FRFG01000073">
    <property type="protein sequence ID" value="SHO58663.1"/>
    <property type="molecule type" value="Genomic_DNA"/>
</dbReference>
<accession>A0A1M7Z1B5</accession>
<dbReference type="InterPro" id="IPR010794">
    <property type="entry name" value="MalM"/>
</dbReference>
<reference evidence="2" key="1">
    <citation type="submission" date="2016-12" db="EMBL/GenBank/DDBJ databases">
        <authorList>
            <person name="Rodrigo-Torres L."/>
            <person name="Arahal R.D."/>
            <person name="Lucena T."/>
        </authorList>
    </citation>
    <scope>NUCLEOTIDE SEQUENCE [LARGE SCALE GENOMIC DNA]</scope>
</reference>
<dbReference type="GO" id="GO:0008643">
    <property type="term" value="P:carbohydrate transport"/>
    <property type="evidence" value="ECO:0007669"/>
    <property type="project" value="InterPro"/>
</dbReference>
<dbReference type="AlphaFoldDB" id="A0A1M7Z1B5"/>
<dbReference type="RefSeq" id="WP_073586106.1">
    <property type="nucleotide sequence ID" value="NZ_AP024898.1"/>
</dbReference>
<dbReference type="STRING" id="1117707.VQ7734_04435"/>
<dbReference type="GO" id="GO:0042597">
    <property type="term" value="C:periplasmic space"/>
    <property type="evidence" value="ECO:0007669"/>
    <property type="project" value="InterPro"/>
</dbReference>
<evidence type="ECO:0000313" key="2">
    <source>
        <dbReference type="Proteomes" id="UP000184600"/>
    </source>
</evidence>
<keyword evidence="2" id="KW-1185">Reference proteome</keyword>
<sequence length="279" mass="31035">MNKAFSTFLMGLTISGCSQGLPPENHADVRSLTQMPVCCSSYAGFYWTGLDKNDQVRLKLDQNSPVWSFPGGKSYFGAFRFSPQSGQVAVHIDSLMSAGQVFAPSVILLDAHFKPQITYDLNHFSIRYADAFGQNRYAGQFQINAENTPYMVVYTDADKTGDKVIIPHPARIRAMESGEPLPIVSDINYSRTHQGTLNIQVTTESVRQHPAPVISQPAPHQFTRTAERDSVRYYHHAIQRAVAANHIDKALALLEEAKVLNIPGARRVFIEAINKKTAR</sequence>
<dbReference type="PROSITE" id="PS51257">
    <property type="entry name" value="PROKAR_LIPOPROTEIN"/>
    <property type="match status" value="1"/>
</dbReference>
<proteinExistence type="predicted"/>
<dbReference type="Pfam" id="PF07148">
    <property type="entry name" value="MalM"/>
    <property type="match status" value="1"/>
</dbReference>
<gene>
    <name evidence="1" type="ORF">VQ7734_04435</name>
</gene>
<name>A0A1M7Z1B5_9VIBR</name>